<proteinExistence type="predicted"/>
<name>A0A090L2R0_STRRB</name>
<organism evidence="1">
    <name type="scientific">Strongyloides ratti</name>
    <name type="common">Parasitic roundworm</name>
    <dbReference type="NCBI Taxonomy" id="34506"/>
    <lineage>
        <taxon>Eukaryota</taxon>
        <taxon>Metazoa</taxon>
        <taxon>Ecdysozoa</taxon>
        <taxon>Nematoda</taxon>
        <taxon>Chromadorea</taxon>
        <taxon>Rhabditida</taxon>
        <taxon>Tylenchina</taxon>
        <taxon>Panagrolaimomorpha</taxon>
        <taxon>Strongyloidoidea</taxon>
        <taxon>Strongyloididae</taxon>
        <taxon>Strongyloides</taxon>
    </lineage>
</organism>
<dbReference type="EMBL" id="LN609528">
    <property type="protein sequence ID" value="CEF61734.1"/>
    <property type="molecule type" value="Genomic_DNA"/>
</dbReference>
<evidence type="ECO:0000313" key="2">
    <source>
        <dbReference type="Proteomes" id="UP000035682"/>
    </source>
</evidence>
<evidence type="ECO:0000313" key="4">
    <source>
        <dbReference type="WormBase" id="SRAE_1000001100"/>
    </source>
</evidence>
<dbReference type="AlphaFoldDB" id="A0A090L2R0"/>
<evidence type="ECO:0000313" key="3">
    <source>
        <dbReference type="WBParaSite" id="SRAE_1000001100.1"/>
    </source>
</evidence>
<dbReference type="RefSeq" id="XP_024500936.1">
    <property type="nucleotide sequence ID" value="XM_024646793.1"/>
</dbReference>
<keyword evidence="2" id="KW-1185">Reference proteome</keyword>
<sequence length="379" mass="43167">MASMVEYNLIDNFYGQFNFISTEKNEKSDSGNVLNLTVTKRTDNGDVVIGKKSFSWPDSSTAEVITYDSDNDILKMESSSYVAELSLKLPKSCIIVGKRDKEPVKIFKGFGNKSIDTSSTPLIVNKLKEILNNEKIVNWNELNEISKTFIKTSTLLIDPFTTMEQDLLVDLILNNHKESSLLLEALLHGKFFSMNSSSKLLEKLIEINDLQTLELLINDGSFPITDIIFTKLLKCAIDSKTDKGFNFFKKLLNRGFGSNMLTLEIEKQLSVKDALKLLEWLICMPLKENKDDSFGNLVEFASILLDSHFHKFVWDDTCHDLLRRFYLWTQSWITLAESFTSFSESTEVMKALSVQMEDLLNYNSGYTISKVTLSCTPLY</sequence>
<protein>
    <submittedName>
        <fullName evidence="1 3">Uncharacterized protein</fullName>
    </submittedName>
</protein>
<reference evidence="3" key="2">
    <citation type="submission" date="2020-12" db="UniProtKB">
        <authorList>
            <consortium name="WormBaseParasite"/>
        </authorList>
    </citation>
    <scope>IDENTIFICATION</scope>
</reference>
<dbReference type="Proteomes" id="UP000035682">
    <property type="component" value="Unplaced"/>
</dbReference>
<dbReference type="Pfam" id="PF25824">
    <property type="entry name" value="DUF7951"/>
    <property type="match status" value="1"/>
</dbReference>
<dbReference type="WBParaSite" id="SRAE_1000001100.1">
    <property type="protein sequence ID" value="SRAE_1000001100.1"/>
    <property type="gene ID" value="WBGene00256604"/>
</dbReference>
<evidence type="ECO:0000313" key="1">
    <source>
        <dbReference type="EMBL" id="CEF61734.1"/>
    </source>
</evidence>
<dbReference type="CTD" id="36374099"/>
<reference evidence="1 2" key="1">
    <citation type="submission" date="2014-09" db="EMBL/GenBank/DDBJ databases">
        <authorList>
            <person name="Martin A.A."/>
        </authorList>
    </citation>
    <scope>NUCLEOTIDE SEQUENCE</scope>
    <source>
        <strain evidence="2">ED321</strain>
        <strain evidence="1">ED321 Heterogonic</strain>
    </source>
</reference>
<dbReference type="GeneID" id="36374099"/>
<dbReference type="WormBase" id="SRAE_1000001100">
    <property type="protein sequence ID" value="SRP06740"/>
    <property type="gene ID" value="WBGene00256604"/>
</dbReference>
<dbReference type="STRING" id="34506.A0A090L2R0"/>
<gene>
    <name evidence="1 3 4" type="ORF">SRAE_1000001100</name>
</gene>
<accession>A0A090L2R0</accession>
<dbReference type="InterPro" id="IPR057711">
    <property type="entry name" value="DUF7951"/>
</dbReference>
<dbReference type="OMA" id="VWDEKCH"/>